<keyword evidence="3" id="KW-0233">DNA recombination</keyword>
<keyword evidence="1" id="KW-0229">DNA integration</keyword>
<feature type="domain" description="Resolvase/invertase-type recombinase catalytic" evidence="5">
    <location>
        <begin position="3"/>
        <end position="40"/>
    </location>
</feature>
<keyword evidence="7" id="KW-1185">Reference proteome</keyword>
<evidence type="ECO:0000313" key="7">
    <source>
        <dbReference type="Proteomes" id="UP000198838"/>
    </source>
</evidence>
<accession>A0A1I1AFP7</accession>
<dbReference type="GO" id="GO:0015074">
    <property type="term" value="P:DNA integration"/>
    <property type="evidence" value="ECO:0007669"/>
    <property type="project" value="UniProtKB-KW"/>
</dbReference>
<reference evidence="6 7" key="1">
    <citation type="submission" date="2016-10" db="EMBL/GenBank/DDBJ databases">
        <authorList>
            <person name="de Groot N.N."/>
        </authorList>
    </citation>
    <scope>NUCLEOTIDE SEQUENCE [LARGE SCALE GENOMIC DNA]</scope>
    <source>
        <strain evidence="6 7">DSM 5522</strain>
    </source>
</reference>
<proteinExistence type="predicted"/>
<protein>
    <recommendedName>
        <fullName evidence="5">Resolvase/invertase-type recombinase catalytic domain-containing protein</fullName>
    </recommendedName>
</protein>
<dbReference type="InterPro" id="IPR006118">
    <property type="entry name" value="Recombinase_CS"/>
</dbReference>
<feature type="active site" description="O-(5'-phospho-DNA)-serine intermediate" evidence="4">
    <location>
        <position position="11"/>
    </location>
</feature>
<dbReference type="GO" id="GO:0003677">
    <property type="term" value="F:DNA binding"/>
    <property type="evidence" value="ECO:0007669"/>
    <property type="project" value="UniProtKB-KW"/>
</dbReference>
<evidence type="ECO:0000259" key="5">
    <source>
        <dbReference type="PROSITE" id="PS51736"/>
    </source>
</evidence>
<dbReference type="InterPro" id="IPR006119">
    <property type="entry name" value="Resolv_N"/>
</dbReference>
<keyword evidence="2" id="KW-0238">DNA-binding</keyword>
<dbReference type="SUPFAM" id="SSF53041">
    <property type="entry name" value="Resolvase-like"/>
    <property type="match status" value="1"/>
</dbReference>
<dbReference type="PROSITE" id="PS51736">
    <property type="entry name" value="RECOMBINASES_3"/>
    <property type="match status" value="1"/>
</dbReference>
<dbReference type="AlphaFoldDB" id="A0A1I1AFP7"/>
<dbReference type="InterPro" id="IPR036162">
    <property type="entry name" value="Resolvase-like_N_sf"/>
</dbReference>
<evidence type="ECO:0000256" key="3">
    <source>
        <dbReference type="ARBA" id="ARBA00023172"/>
    </source>
</evidence>
<dbReference type="Proteomes" id="UP000198838">
    <property type="component" value="Unassembled WGS sequence"/>
</dbReference>
<dbReference type="EMBL" id="FOJY01000026">
    <property type="protein sequence ID" value="SFB36787.1"/>
    <property type="molecule type" value="Genomic_DNA"/>
</dbReference>
<organism evidence="6 7">
    <name type="scientific">Acetitomaculum ruminis DSM 5522</name>
    <dbReference type="NCBI Taxonomy" id="1120918"/>
    <lineage>
        <taxon>Bacteria</taxon>
        <taxon>Bacillati</taxon>
        <taxon>Bacillota</taxon>
        <taxon>Clostridia</taxon>
        <taxon>Lachnospirales</taxon>
        <taxon>Lachnospiraceae</taxon>
        <taxon>Acetitomaculum</taxon>
    </lineage>
</organism>
<dbReference type="RefSeq" id="WP_278278346.1">
    <property type="nucleotide sequence ID" value="NZ_FOJY01000026.1"/>
</dbReference>
<gene>
    <name evidence="6" type="ORF">SAMN05216249_12630</name>
</gene>
<evidence type="ECO:0000256" key="2">
    <source>
        <dbReference type="ARBA" id="ARBA00023125"/>
    </source>
</evidence>
<evidence type="ECO:0000256" key="4">
    <source>
        <dbReference type="PROSITE-ProRule" id="PRU10137"/>
    </source>
</evidence>
<dbReference type="PROSITE" id="PS00397">
    <property type="entry name" value="RECOMBINASES_1"/>
    <property type="match status" value="1"/>
</dbReference>
<evidence type="ECO:0000256" key="1">
    <source>
        <dbReference type="ARBA" id="ARBA00022908"/>
    </source>
</evidence>
<sequence>MSKTWGYVRVSSFDQNEERQLRALHEKSILDNHIFIDKHS</sequence>
<name>A0A1I1AFP7_9FIRM</name>
<dbReference type="GO" id="GO:0000150">
    <property type="term" value="F:DNA strand exchange activity"/>
    <property type="evidence" value="ECO:0007669"/>
    <property type="project" value="InterPro"/>
</dbReference>
<dbReference type="Gene3D" id="3.40.50.1390">
    <property type="entry name" value="Resolvase, N-terminal catalytic domain"/>
    <property type="match status" value="1"/>
</dbReference>
<evidence type="ECO:0000313" key="6">
    <source>
        <dbReference type="EMBL" id="SFB36787.1"/>
    </source>
</evidence>